<keyword evidence="6" id="KW-0812">Transmembrane</keyword>
<keyword evidence="6" id="KW-1133">Transmembrane helix</keyword>
<dbReference type="Gene3D" id="1.10.630.10">
    <property type="entry name" value="Cytochrome P450"/>
    <property type="match status" value="1"/>
</dbReference>
<evidence type="ECO:0008006" key="9">
    <source>
        <dbReference type="Google" id="ProtNLM"/>
    </source>
</evidence>
<dbReference type="InterPro" id="IPR050121">
    <property type="entry name" value="Cytochrome_P450_monoxygenase"/>
</dbReference>
<comment type="similarity">
    <text evidence="2">Belongs to the cytochrome P450 family.</text>
</comment>
<sequence>MSTVIRSLFTYGIEVPSSIIALTAVVIVLALIYFAALPKPIPGIPYNRRSATRLFGDIPELAAYRKRGAAIRLFWPDLAVKLDSPVAQFFLGPFAKPGVIISDYRESRNLMTFRGRELKRGKMNNDGWAGLTPEHFIAMENDDERFRHTRSLVNDLMNISFIQKVSAPTSYRTILNFVRLWQHKATIANGASFQSTRDLGVLMYDIITAAAFDVHESESQITQDLQHLQTHKTITSMAKGDGADFGFPDLEVSGFQKAMILISRSVRDSFIRPSPWLFHLWNNCRPSVRKVVALKNKVLQSYIDHSCLRLLREGSDFVPRCAIDCIVSREVAAAAKADRLPDLKSARLKDLILGYLLGGYDSTQSTLTFLVKHFGNEQEKQTILRRALHKAHAQAFSQREQPTLQDILKVKVPYLDAFIEEVLRLSNPLEFVAKEASCDMNVLGYFIPKGTLLILTFSGATFHRPGLPVDEEKRSPSCERQNIHAGDWGQSEFPAHEFHPERWLRESDEESGSMEFDRGAGPFMSFTATLKVQCTNKKRLERYGLLDDTDFVSGKLK</sequence>
<evidence type="ECO:0000313" key="7">
    <source>
        <dbReference type="EMBL" id="RKL30751.1"/>
    </source>
</evidence>
<dbReference type="GO" id="GO:0004497">
    <property type="term" value="F:monooxygenase activity"/>
    <property type="evidence" value="ECO:0007669"/>
    <property type="project" value="InterPro"/>
</dbReference>
<comment type="caution">
    <text evidence="7">The sequence shown here is derived from an EMBL/GenBank/DDBJ whole genome shotgun (WGS) entry which is preliminary data.</text>
</comment>
<comment type="cofactor">
    <cofactor evidence="1">
        <name>heme</name>
        <dbReference type="ChEBI" id="CHEBI:30413"/>
    </cofactor>
</comment>
<evidence type="ECO:0000256" key="1">
    <source>
        <dbReference type="ARBA" id="ARBA00001971"/>
    </source>
</evidence>
<accession>A0A420SND8</accession>
<dbReference type="Proteomes" id="UP000283569">
    <property type="component" value="Unassembled WGS sequence"/>
</dbReference>
<organism evidence="7 8">
    <name type="scientific">Gibberella intermedia</name>
    <name type="common">Bulb rot disease fungus</name>
    <name type="synonym">Fusarium proliferatum</name>
    <dbReference type="NCBI Taxonomy" id="948311"/>
    <lineage>
        <taxon>Eukaryota</taxon>
        <taxon>Fungi</taxon>
        <taxon>Dikarya</taxon>
        <taxon>Ascomycota</taxon>
        <taxon>Pezizomycotina</taxon>
        <taxon>Sordariomycetes</taxon>
        <taxon>Hypocreomycetidae</taxon>
        <taxon>Hypocreales</taxon>
        <taxon>Nectriaceae</taxon>
        <taxon>Fusarium</taxon>
        <taxon>Fusarium fujikuroi species complex</taxon>
    </lineage>
</organism>
<keyword evidence="6" id="KW-0472">Membrane</keyword>
<reference evidence="7 8" key="1">
    <citation type="journal article" date="2018" name="Sci. Rep.">
        <title>Characterisation of pathogen-specific regions and novel effector candidates in Fusarium oxysporum f. sp. cepae.</title>
        <authorList>
            <person name="Armitage A.D."/>
            <person name="Taylor A."/>
            <person name="Sobczyk M.K."/>
            <person name="Baxter L."/>
            <person name="Greenfield B.P."/>
            <person name="Bates H.J."/>
            <person name="Wilson F."/>
            <person name="Jackson A.C."/>
            <person name="Ott S."/>
            <person name="Harrison R.J."/>
            <person name="Clarkson J.P."/>
        </authorList>
    </citation>
    <scope>NUCLEOTIDE SEQUENCE [LARGE SCALE GENOMIC DNA]</scope>
    <source>
        <strain evidence="7 8">Fp_A8</strain>
    </source>
</reference>
<dbReference type="EMBL" id="MRDB01000050">
    <property type="protein sequence ID" value="RKL30751.1"/>
    <property type="molecule type" value="Genomic_DNA"/>
</dbReference>
<gene>
    <name evidence="7" type="ORF">BFJ72_g11316</name>
</gene>
<protein>
    <recommendedName>
        <fullName evidence="9">Cytochrome P450</fullName>
    </recommendedName>
</protein>
<dbReference type="InterPro" id="IPR001128">
    <property type="entry name" value="Cyt_P450"/>
</dbReference>
<keyword evidence="5" id="KW-0408">Iron</keyword>
<dbReference type="Pfam" id="PF00067">
    <property type="entry name" value="p450"/>
    <property type="match status" value="1"/>
</dbReference>
<dbReference type="GO" id="GO:0020037">
    <property type="term" value="F:heme binding"/>
    <property type="evidence" value="ECO:0007669"/>
    <property type="project" value="InterPro"/>
</dbReference>
<evidence type="ECO:0000256" key="4">
    <source>
        <dbReference type="ARBA" id="ARBA00022723"/>
    </source>
</evidence>
<name>A0A420SND8_GIBIN</name>
<dbReference type="InterPro" id="IPR036396">
    <property type="entry name" value="Cyt_P450_sf"/>
</dbReference>
<dbReference type="GO" id="GO:0016705">
    <property type="term" value="F:oxidoreductase activity, acting on paired donors, with incorporation or reduction of molecular oxygen"/>
    <property type="evidence" value="ECO:0007669"/>
    <property type="project" value="InterPro"/>
</dbReference>
<evidence type="ECO:0000313" key="8">
    <source>
        <dbReference type="Proteomes" id="UP000283569"/>
    </source>
</evidence>
<dbReference type="SUPFAM" id="SSF48264">
    <property type="entry name" value="Cytochrome P450"/>
    <property type="match status" value="1"/>
</dbReference>
<evidence type="ECO:0000256" key="5">
    <source>
        <dbReference type="ARBA" id="ARBA00023004"/>
    </source>
</evidence>
<dbReference type="GO" id="GO:0005506">
    <property type="term" value="F:iron ion binding"/>
    <property type="evidence" value="ECO:0007669"/>
    <property type="project" value="InterPro"/>
</dbReference>
<dbReference type="AlphaFoldDB" id="A0A420SND8"/>
<proteinExistence type="inferred from homology"/>
<keyword evidence="4" id="KW-0479">Metal-binding</keyword>
<feature type="transmembrane region" description="Helical" evidence="6">
    <location>
        <begin position="12"/>
        <end position="36"/>
    </location>
</feature>
<keyword evidence="3" id="KW-0349">Heme</keyword>
<dbReference type="PANTHER" id="PTHR24305:SF232">
    <property type="entry name" value="P450, PUTATIVE (EUROFUNG)-RELATED"/>
    <property type="match status" value="1"/>
</dbReference>
<evidence type="ECO:0000256" key="6">
    <source>
        <dbReference type="SAM" id="Phobius"/>
    </source>
</evidence>
<evidence type="ECO:0000256" key="3">
    <source>
        <dbReference type="ARBA" id="ARBA00022617"/>
    </source>
</evidence>
<dbReference type="PANTHER" id="PTHR24305">
    <property type="entry name" value="CYTOCHROME P450"/>
    <property type="match status" value="1"/>
</dbReference>
<evidence type="ECO:0000256" key="2">
    <source>
        <dbReference type="ARBA" id="ARBA00010617"/>
    </source>
</evidence>